<sequence>MASALSQLSYLIRRITNIESEHYRTAQGPQTSSHLDMLEQMTRAVERTVQELSVACQKVEALADRWRDALRQLSIREATVQDLSRSSDGRNSSDPALCNLVTIILDRENELQDLRQAHDEARLQVSSLKVMVQSAETESDMRWEQAQEMDRKLLRQEQRMERKLCEQREMMEKKAEKQRERLEGEIRALQDKLADDTATEQFRWFMGLLDKNIRLARENERAVKENQRMTTQLSATQARLFRYEEAQKARLAREEEDDQLRIPRRRSHGPGFFRRTFMRYRQTPATMSDLPHAEKHPSNSDLMRNFIIGFSDGLTVPFALTAGISALGSRRLVILAGVAELASGAISMGLGAYLAAAADAKQYAVEETREKLEIIEQPLAEEKEIYDIFSEYGIHRLDACLVVERLKENPEMWLKFMMDFELKLTRPRVRGSWIEGLIMGISYLLGMTLLVRLLLHTDNNSQAGFFQ</sequence>
<name>A0A4T0CCT4_AURPU</name>
<dbReference type="AlphaFoldDB" id="A0A4T0CCT4"/>
<comment type="caution">
    <text evidence="8">The sequence shown here is derived from an EMBL/GenBank/DDBJ whole genome shotgun (WGS) entry which is preliminary data.</text>
</comment>
<keyword evidence="4 7" id="KW-1133">Transmembrane helix</keyword>
<evidence type="ECO:0000256" key="4">
    <source>
        <dbReference type="ARBA" id="ARBA00022989"/>
    </source>
</evidence>
<dbReference type="Pfam" id="PF01988">
    <property type="entry name" value="VIT1"/>
    <property type="match status" value="1"/>
</dbReference>
<keyword evidence="5 7" id="KW-0472">Membrane</keyword>
<comment type="similarity">
    <text evidence="2">Belongs to the CCC1 family.</text>
</comment>
<organism evidence="8 9">
    <name type="scientific">Aureobasidium pullulans</name>
    <name type="common">Black yeast</name>
    <name type="synonym">Pullularia pullulans</name>
    <dbReference type="NCBI Taxonomy" id="5580"/>
    <lineage>
        <taxon>Eukaryota</taxon>
        <taxon>Fungi</taxon>
        <taxon>Dikarya</taxon>
        <taxon>Ascomycota</taxon>
        <taxon>Pezizomycotina</taxon>
        <taxon>Dothideomycetes</taxon>
        <taxon>Dothideomycetidae</taxon>
        <taxon>Dothideales</taxon>
        <taxon>Saccotheciaceae</taxon>
        <taxon>Aureobasidium</taxon>
    </lineage>
</organism>
<dbReference type="Proteomes" id="UP000304947">
    <property type="component" value="Unassembled WGS sequence"/>
</dbReference>
<protein>
    <submittedName>
        <fullName evidence="8">Uncharacterized protein</fullName>
    </submittedName>
</protein>
<dbReference type="GO" id="GO:0030026">
    <property type="term" value="P:intracellular manganese ion homeostasis"/>
    <property type="evidence" value="ECO:0007669"/>
    <property type="project" value="InterPro"/>
</dbReference>
<evidence type="ECO:0000256" key="6">
    <source>
        <dbReference type="SAM" id="Coils"/>
    </source>
</evidence>
<proteinExistence type="inferred from homology"/>
<evidence type="ECO:0000313" key="9">
    <source>
        <dbReference type="Proteomes" id="UP000304947"/>
    </source>
</evidence>
<dbReference type="InterPro" id="IPR008217">
    <property type="entry name" value="Ccc1_fam"/>
</dbReference>
<evidence type="ECO:0000256" key="3">
    <source>
        <dbReference type="ARBA" id="ARBA00022692"/>
    </source>
</evidence>
<feature type="transmembrane region" description="Helical" evidence="7">
    <location>
        <begin position="333"/>
        <end position="356"/>
    </location>
</feature>
<evidence type="ECO:0000256" key="7">
    <source>
        <dbReference type="SAM" id="Phobius"/>
    </source>
</evidence>
<evidence type="ECO:0000256" key="2">
    <source>
        <dbReference type="ARBA" id="ARBA00007049"/>
    </source>
</evidence>
<keyword evidence="6" id="KW-0175">Coiled coil</keyword>
<evidence type="ECO:0000256" key="1">
    <source>
        <dbReference type="ARBA" id="ARBA00004127"/>
    </source>
</evidence>
<dbReference type="GO" id="GO:0005384">
    <property type="term" value="F:manganese ion transmembrane transporter activity"/>
    <property type="evidence" value="ECO:0007669"/>
    <property type="project" value="InterPro"/>
</dbReference>
<dbReference type="GO" id="GO:0012505">
    <property type="term" value="C:endomembrane system"/>
    <property type="evidence" value="ECO:0007669"/>
    <property type="project" value="UniProtKB-SubCell"/>
</dbReference>
<dbReference type="PANTHER" id="PTHR31851">
    <property type="entry name" value="FE(2+)/MN(2+) TRANSPORTER PCL1"/>
    <property type="match status" value="1"/>
</dbReference>
<evidence type="ECO:0000313" key="8">
    <source>
        <dbReference type="EMBL" id="TIA42844.1"/>
    </source>
</evidence>
<dbReference type="EMBL" id="QZBU01002174">
    <property type="protein sequence ID" value="TIA42844.1"/>
    <property type="molecule type" value="Genomic_DNA"/>
</dbReference>
<feature type="coiled-coil region" evidence="6">
    <location>
        <begin position="104"/>
        <end position="239"/>
    </location>
</feature>
<keyword evidence="3 7" id="KW-0812">Transmembrane</keyword>
<comment type="subcellular location">
    <subcellularLocation>
        <location evidence="1">Endomembrane system</location>
        <topology evidence="1">Multi-pass membrane protein</topology>
    </subcellularLocation>
</comment>
<evidence type="ECO:0000256" key="5">
    <source>
        <dbReference type="ARBA" id="ARBA00023136"/>
    </source>
</evidence>
<accession>A0A4T0CCT4</accession>
<gene>
    <name evidence="8" type="ORF">D6C83_06150</name>
</gene>
<reference evidence="8 9" key="1">
    <citation type="submission" date="2018-10" db="EMBL/GenBank/DDBJ databases">
        <title>Fifty Aureobasidium pullulans genomes reveal a recombining polyextremotolerant generalist.</title>
        <authorList>
            <person name="Gostincar C."/>
            <person name="Turk M."/>
            <person name="Zajc J."/>
            <person name="Gunde-Cimerman N."/>
        </authorList>
    </citation>
    <scope>NUCLEOTIDE SEQUENCE [LARGE SCALE GENOMIC DNA]</scope>
    <source>
        <strain evidence="8 9">EXF-3380</strain>
    </source>
</reference>
<feature type="transmembrane region" description="Helical" evidence="7">
    <location>
        <begin position="433"/>
        <end position="455"/>
    </location>
</feature>